<dbReference type="VEuPathDB" id="FungiDB:ATEG_00057"/>
<dbReference type="PANTHER" id="PTHR31845:SF39">
    <property type="entry name" value="TRANSCRIPTION FACTOR PBCR-RELATED"/>
    <property type="match status" value="1"/>
</dbReference>
<sequence>MHPWTSGRNSPFLPPDNEGAAELGGPNPGMPCLRCQKSGKPCIDAASQPGKRQSQFNNRILELESRIESILSSAELQDSVGDKDIAQPSPLRLPSELSHNTQQHDRNPSMGSMIPFNDRNNTDLDDHTTETIFTRYVANMASTFPVVVFPPGTTAADVRRSNPVLFLSILDVASSGFCELGTQRKLRKLIVQAYVYCMLRSKEYTLGLLQALIVSATWYRTIEPVEPGEQMDIYQISHTAANMALIMRLGESLNDKSWRKKKCPGSALQAESLEARRVWLGCHYICSNTSMSLRAPNVMRWTRLMDECLEVLETSPAALPSDRLLCHHIRLQHITEEFAMLMSSEETSAPEKSRATQIQVTHCASKRQLSEWRRNVADGWDVAHCTATSEELPNEDNTQHSAPPLPIVTVEPHAVTDFMEAIDGIFRVFTSLDMSTIRALPAMHLIRIIYTFIILVKLYFAAAKLPTQNAVLQVDRLQVSERLNRVIQMTAGWGPLWPATKLTTVFSRMRSWLESGEEGSRQRLQWAGSWLTVWEFKLSASSRDKHAMNMVEAASGGGSIVASSSRDPASWAPSLASTDIDTLAFSLEPPLDTGFSAPPPPAESQRLDDLPDIDQMDDMGMDWSQFSNMDFDLHNLAAPFSPIPPRGFDPDAAMKGNYSSARYDAI</sequence>
<organism evidence="8 9">
    <name type="scientific">Aspergillus terreus (strain NIH 2624 / FGSC A1156)</name>
    <dbReference type="NCBI Taxonomy" id="341663"/>
    <lineage>
        <taxon>Eukaryota</taxon>
        <taxon>Fungi</taxon>
        <taxon>Dikarya</taxon>
        <taxon>Ascomycota</taxon>
        <taxon>Pezizomycotina</taxon>
        <taxon>Eurotiomycetes</taxon>
        <taxon>Eurotiomycetidae</taxon>
        <taxon>Eurotiales</taxon>
        <taxon>Aspergillaceae</taxon>
        <taxon>Aspergillus</taxon>
        <taxon>Aspergillus subgen. Circumdati</taxon>
    </lineage>
</organism>
<dbReference type="InterPro" id="IPR051089">
    <property type="entry name" value="prtT"/>
</dbReference>
<keyword evidence="4" id="KW-0238">DNA-binding</keyword>
<evidence type="ECO:0000256" key="2">
    <source>
        <dbReference type="ARBA" id="ARBA00022833"/>
    </source>
</evidence>
<accession>Q0D1X7</accession>
<protein>
    <recommendedName>
        <fullName evidence="10">Transcription factor domain-containing protein</fullName>
    </recommendedName>
</protein>
<evidence type="ECO:0008006" key="10">
    <source>
        <dbReference type="Google" id="ProtNLM"/>
    </source>
</evidence>
<keyword evidence="5" id="KW-0804">Transcription</keyword>
<dbReference type="GO" id="GO:0000981">
    <property type="term" value="F:DNA-binding transcription factor activity, RNA polymerase II-specific"/>
    <property type="evidence" value="ECO:0007669"/>
    <property type="project" value="TreeGrafter"/>
</dbReference>
<name>Q0D1X7_ASPTN</name>
<proteinExistence type="predicted"/>
<dbReference type="OrthoDB" id="8062037at2759"/>
<gene>
    <name evidence="8" type="ORF">ATEG_00057</name>
</gene>
<evidence type="ECO:0000256" key="5">
    <source>
        <dbReference type="ARBA" id="ARBA00023163"/>
    </source>
</evidence>
<dbReference type="HOGENOM" id="CLU_006524_0_2_1"/>
<evidence type="ECO:0000256" key="3">
    <source>
        <dbReference type="ARBA" id="ARBA00023015"/>
    </source>
</evidence>
<dbReference type="EMBL" id="CH476594">
    <property type="protein sequence ID" value="EAU38703.1"/>
    <property type="molecule type" value="Genomic_DNA"/>
</dbReference>
<reference evidence="9" key="1">
    <citation type="submission" date="2005-09" db="EMBL/GenBank/DDBJ databases">
        <title>Annotation of the Aspergillus terreus NIH2624 genome.</title>
        <authorList>
            <person name="Birren B.W."/>
            <person name="Lander E.S."/>
            <person name="Galagan J.E."/>
            <person name="Nusbaum C."/>
            <person name="Devon K."/>
            <person name="Henn M."/>
            <person name="Ma L.-J."/>
            <person name="Jaffe D.B."/>
            <person name="Butler J."/>
            <person name="Alvarez P."/>
            <person name="Gnerre S."/>
            <person name="Grabherr M."/>
            <person name="Kleber M."/>
            <person name="Mauceli E.W."/>
            <person name="Brockman W."/>
            <person name="Rounsley S."/>
            <person name="Young S.K."/>
            <person name="LaButti K."/>
            <person name="Pushparaj V."/>
            <person name="DeCaprio D."/>
            <person name="Crawford M."/>
            <person name="Koehrsen M."/>
            <person name="Engels R."/>
            <person name="Montgomery P."/>
            <person name="Pearson M."/>
            <person name="Howarth C."/>
            <person name="Larson L."/>
            <person name="Luoma S."/>
            <person name="White J."/>
            <person name="Alvarado L."/>
            <person name="Kodira C.D."/>
            <person name="Zeng Q."/>
            <person name="Oleary S."/>
            <person name="Yandava C."/>
            <person name="Denning D.W."/>
            <person name="Nierman W.C."/>
            <person name="Milne T."/>
            <person name="Madden K."/>
        </authorList>
    </citation>
    <scope>NUCLEOTIDE SEQUENCE [LARGE SCALE GENOMIC DNA]</scope>
    <source>
        <strain evidence="9">NIH 2624 / FGSC A1156</strain>
    </source>
</reference>
<dbReference type="GO" id="GO:0000976">
    <property type="term" value="F:transcription cis-regulatory region binding"/>
    <property type="evidence" value="ECO:0007669"/>
    <property type="project" value="TreeGrafter"/>
</dbReference>
<evidence type="ECO:0000313" key="8">
    <source>
        <dbReference type="EMBL" id="EAU38703.1"/>
    </source>
</evidence>
<evidence type="ECO:0000256" key="4">
    <source>
        <dbReference type="ARBA" id="ARBA00023125"/>
    </source>
</evidence>
<evidence type="ECO:0000256" key="6">
    <source>
        <dbReference type="ARBA" id="ARBA00023242"/>
    </source>
</evidence>
<keyword evidence="2" id="KW-0862">Zinc</keyword>
<comment type="subcellular location">
    <subcellularLocation>
        <location evidence="1">Nucleus</location>
    </subcellularLocation>
</comment>
<feature type="region of interest" description="Disordered" evidence="7">
    <location>
        <begin position="1"/>
        <end position="25"/>
    </location>
</feature>
<dbReference type="GO" id="GO:0005634">
    <property type="term" value="C:nucleus"/>
    <property type="evidence" value="ECO:0007669"/>
    <property type="project" value="UniProtKB-SubCell"/>
</dbReference>
<dbReference type="Proteomes" id="UP000007963">
    <property type="component" value="Unassembled WGS sequence"/>
</dbReference>
<dbReference type="RefSeq" id="XP_001210143.1">
    <property type="nucleotide sequence ID" value="XM_001210143.1"/>
</dbReference>
<evidence type="ECO:0000256" key="7">
    <source>
        <dbReference type="SAM" id="MobiDB-lite"/>
    </source>
</evidence>
<keyword evidence="3" id="KW-0805">Transcription regulation</keyword>
<dbReference type="PANTHER" id="PTHR31845">
    <property type="entry name" value="FINGER DOMAIN PROTEIN, PUTATIVE-RELATED"/>
    <property type="match status" value="1"/>
</dbReference>
<dbReference type="GeneID" id="4354813"/>
<evidence type="ECO:0000256" key="1">
    <source>
        <dbReference type="ARBA" id="ARBA00004123"/>
    </source>
</evidence>
<dbReference type="OMA" id="YQISHTA"/>
<feature type="region of interest" description="Disordered" evidence="7">
    <location>
        <begin position="77"/>
        <end position="115"/>
    </location>
</feature>
<evidence type="ECO:0000313" key="9">
    <source>
        <dbReference type="Proteomes" id="UP000007963"/>
    </source>
</evidence>
<dbReference type="STRING" id="341663.Q0D1X7"/>
<dbReference type="AlphaFoldDB" id="Q0D1X7"/>
<dbReference type="eggNOG" id="ENOG502QRYY">
    <property type="taxonomic scope" value="Eukaryota"/>
</dbReference>
<keyword evidence="6" id="KW-0539">Nucleus</keyword>